<keyword evidence="4" id="KW-1185">Reference proteome</keyword>
<sequence length="264" mass="29531">MAVLFAKMLHTDAHIIYVNHTTYSDKRLLTRLILRNVPVVAVGEQAKNNAENFFHVPGNRIAVIPNAIAEYDGEFVQVPQIEEERGKGKFIVTNVGRLHPQKGMHYFVEAAAKCIDDGLSIAFFIVGDGPLRGELERQVADLDLADHVHFMGFREDATNVMYQSDVLAMSSLYEGLPLTPIEACSVGKAVIAPDIEGVREVVQNGINGILYEPKNPDALFSAIKTLYRDRDLLKTYGGQAELVFRRKFGIQPFKDAYLKYYEAL</sequence>
<evidence type="ECO:0000256" key="1">
    <source>
        <dbReference type="ARBA" id="ARBA00022679"/>
    </source>
</evidence>
<dbReference type="GO" id="GO:0016757">
    <property type="term" value="F:glycosyltransferase activity"/>
    <property type="evidence" value="ECO:0007669"/>
    <property type="project" value="UniProtKB-KW"/>
</dbReference>
<feature type="domain" description="Glycosyl transferase family 1" evidence="2">
    <location>
        <begin position="84"/>
        <end position="240"/>
    </location>
</feature>
<evidence type="ECO:0000259" key="2">
    <source>
        <dbReference type="Pfam" id="PF00534"/>
    </source>
</evidence>
<dbReference type="AlphaFoldDB" id="A0A087BF25"/>
<accession>A0A087BF25</accession>
<dbReference type="Pfam" id="PF00534">
    <property type="entry name" value="Glycos_transf_1"/>
    <property type="match status" value="1"/>
</dbReference>
<evidence type="ECO:0000313" key="4">
    <source>
        <dbReference type="Proteomes" id="UP000029060"/>
    </source>
</evidence>
<dbReference type="EMBL" id="JGZC01000008">
    <property type="protein sequence ID" value="KFI69625.1"/>
    <property type="molecule type" value="Genomic_DNA"/>
</dbReference>
<reference evidence="3 4" key="1">
    <citation type="submission" date="2014-03" db="EMBL/GenBank/DDBJ databases">
        <title>Genomics of Bifidobacteria.</title>
        <authorList>
            <person name="Ventura M."/>
            <person name="Milani C."/>
            <person name="Lugli G.A."/>
        </authorList>
    </citation>
    <scope>NUCLEOTIDE SEQUENCE [LARGE SCALE GENOMIC DNA]</scope>
    <source>
        <strain evidence="3 4">LMG 11341</strain>
    </source>
</reference>
<dbReference type="InterPro" id="IPR001296">
    <property type="entry name" value="Glyco_trans_1"/>
</dbReference>
<evidence type="ECO:0000313" key="3">
    <source>
        <dbReference type="EMBL" id="KFI69625.1"/>
    </source>
</evidence>
<dbReference type="CDD" id="cd03811">
    <property type="entry name" value="GT4_GT28_WabH-like"/>
    <property type="match status" value="1"/>
</dbReference>
<dbReference type="SUPFAM" id="SSF53756">
    <property type="entry name" value="UDP-Glycosyltransferase/glycogen phosphorylase"/>
    <property type="match status" value="1"/>
</dbReference>
<dbReference type="Proteomes" id="UP000029060">
    <property type="component" value="Unassembled WGS sequence"/>
</dbReference>
<comment type="caution">
    <text evidence="3">The sequence shown here is derived from an EMBL/GenBank/DDBJ whole genome shotgun (WGS) entry which is preliminary data.</text>
</comment>
<keyword evidence="1 3" id="KW-0808">Transferase</keyword>
<dbReference type="PANTHER" id="PTHR12526">
    <property type="entry name" value="GLYCOSYLTRANSFERASE"/>
    <property type="match status" value="1"/>
</dbReference>
<dbReference type="EC" id="2.4.1.291" evidence="3"/>
<dbReference type="eggNOG" id="COG0438">
    <property type="taxonomic scope" value="Bacteria"/>
</dbReference>
<protein>
    <submittedName>
        <fullName evidence="3">Glycosyltransferase</fullName>
        <ecNumber evidence="3">2.4.1.291</ecNumber>
    </submittedName>
</protein>
<dbReference type="STRING" id="78345.BMERY_1714"/>
<gene>
    <name evidence="3" type="ORF">BMERY_1714</name>
</gene>
<keyword evidence="3" id="KW-0328">Glycosyltransferase</keyword>
<proteinExistence type="predicted"/>
<dbReference type="PANTHER" id="PTHR12526:SF627">
    <property type="entry name" value="D-RHAMNOSYLTRANSFERASE WBPZ"/>
    <property type="match status" value="1"/>
</dbReference>
<dbReference type="Gene3D" id="3.40.50.2000">
    <property type="entry name" value="Glycogen Phosphorylase B"/>
    <property type="match status" value="2"/>
</dbReference>
<name>A0A087BF25_9BIFI</name>
<organism evidence="3 4">
    <name type="scientific">Bifidobacterium merycicum</name>
    <dbReference type="NCBI Taxonomy" id="78345"/>
    <lineage>
        <taxon>Bacteria</taxon>
        <taxon>Bacillati</taxon>
        <taxon>Actinomycetota</taxon>
        <taxon>Actinomycetes</taxon>
        <taxon>Bifidobacteriales</taxon>
        <taxon>Bifidobacteriaceae</taxon>
        <taxon>Bifidobacterium</taxon>
    </lineage>
</organism>